<protein>
    <submittedName>
        <fullName evidence="1">Uncharacterized protein</fullName>
    </submittedName>
</protein>
<dbReference type="Proteomes" id="UP000276133">
    <property type="component" value="Unassembled WGS sequence"/>
</dbReference>
<evidence type="ECO:0000313" key="2">
    <source>
        <dbReference type="Proteomes" id="UP000276133"/>
    </source>
</evidence>
<reference evidence="1 2" key="1">
    <citation type="journal article" date="2018" name="Sci. Rep.">
        <title>Genomic signatures of local adaptation to the degree of environmental predictability in rotifers.</title>
        <authorList>
            <person name="Franch-Gras L."/>
            <person name="Hahn C."/>
            <person name="Garcia-Roger E.M."/>
            <person name="Carmona M.J."/>
            <person name="Serra M."/>
            <person name="Gomez A."/>
        </authorList>
    </citation>
    <scope>NUCLEOTIDE SEQUENCE [LARGE SCALE GENOMIC DNA]</scope>
    <source>
        <strain evidence="1">HYR1</strain>
    </source>
</reference>
<proteinExistence type="predicted"/>
<sequence length="122" mass="14113">MSSDFIKKLSEMKDLVHISKMNRDRVKRFRSKTKPKAVLSKLPEKVLPKTTQECFLSTSSKTIIQNDKENLIPLSKCSNTFDFSNITHEVKEQNKQIEINMEIEQPFSSNLSLEYESESGQN</sequence>
<name>A0A3M7SR28_BRAPC</name>
<organism evidence="1 2">
    <name type="scientific">Brachionus plicatilis</name>
    <name type="common">Marine rotifer</name>
    <name type="synonym">Brachionus muelleri</name>
    <dbReference type="NCBI Taxonomy" id="10195"/>
    <lineage>
        <taxon>Eukaryota</taxon>
        <taxon>Metazoa</taxon>
        <taxon>Spiralia</taxon>
        <taxon>Gnathifera</taxon>
        <taxon>Rotifera</taxon>
        <taxon>Eurotatoria</taxon>
        <taxon>Monogononta</taxon>
        <taxon>Pseudotrocha</taxon>
        <taxon>Ploima</taxon>
        <taxon>Brachionidae</taxon>
        <taxon>Brachionus</taxon>
    </lineage>
</organism>
<dbReference type="OrthoDB" id="10238230at2759"/>
<comment type="caution">
    <text evidence="1">The sequence shown here is derived from an EMBL/GenBank/DDBJ whole genome shotgun (WGS) entry which is preliminary data.</text>
</comment>
<dbReference type="AlphaFoldDB" id="A0A3M7SR28"/>
<gene>
    <name evidence="1" type="ORF">BpHYR1_041589</name>
</gene>
<keyword evidence="2" id="KW-1185">Reference proteome</keyword>
<dbReference type="EMBL" id="REGN01000891">
    <property type="protein sequence ID" value="RNA38321.1"/>
    <property type="molecule type" value="Genomic_DNA"/>
</dbReference>
<accession>A0A3M7SR28</accession>
<evidence type="ECO:0000313" key="1">
    <source>
        <dbReference type="EMBL" id="RNA38321.1"/>
    </source>
</evidence>